<evidence type="ECO:0000256" key="1">
    <source>
        <dbReference type="SAM" id="MobiDB-lite"/>
    </source>
</evidence>
<protein>
    <submittedName>
        <fullName evidence="3">Inovirus-type Gp2 protein</fullName>
    </submittedName>
</protein>
<feature type="region of interest" description="Disordered" evidence="1">
    <location>
        <begin position="343"/>
        <end position="362"/>
    </location>
</feature>
<dbReference type="InterPro" id="IPR057271">
    <property type="entry name" value="YagK_YfjJ_C"/>
</dbReference>
<dbReference type="Pfam" id="PF11726">
    <property type="entry name" value="YagK_YfjJ_C"/>
    <property type="match status" value="1"/>
</dbReference>
<evidence type="ECO:0000313" key="3">
    <source>
        <dbReference type="EMBL" id="WAR44604.1"/>
    </source>
</evidence>
<organism evidence="3 4">
    <name type="scientific">Methylomonas rapida</name>
    <dbReference type="NCBI Taxonomy" id="2963939"/>
    <lineage>
        <taxon>Bacteria</taxon>
        <taxon>Pseudomonadati</taxon>
        <taxon>Pseudomonadota</taxon>
        <taxon>Gammaproteobacteria</taxon>
        <taxon>Methylococcales</taxon>
        <taxon>Methylococcaceae</taxon>
        <taxon>Methylomonas</taxon>
    </lineage>
</organism>
<dbReference type="RefSeq" id="WP_255189578.1">
    <property type="nucleotide sequence ID" value="NZ_CP113517.1"/>
</dbReference>
<accession>A0ABY7GH78</accession>
<feature type="domain" description="YagK/YfjJ C-terminal" evidence="2">
    <location>
        <begin position="184"/>
        <end position="327"/>
    </location>
</feature>
<name>A0ABY7GH78_9GAMM</name>
<gene>
    <name evidence="3" type="ORF">NM686_020000</name>
</gene>
<evidence type="ECO:0000313" key="4">
    <source>
        <dbReference type="Proteomes" id="UP001162780"/>
    </source>
</evidence>
<reference evidence="3" key="1">
    <citation type="submission" date="2022-11" db="EMBL/GenBank/DDBJ databases">
        <title>Methylomonas rapida sp. nov., Carotenoid-Producing Obligate Methanotrophs with High Growth Characteristics and Biotechnological Potential.</title>
        <authorList>
            <person name="Tikhonova E.N."/>
            <person name="Suleimanov R.Z."/>
            <person name="Miroshnikov K."/>
            <person name="Oshkin I.Y."/>
            <person name="Belova S.E."/>
            <person name="Danilova O.V."/>
            <person name="Ashikhmin A."/>
            <person name="Konopkin A."/>
            <person name="But S.Y."/>
            <person name="Khmelenina V.N."/>
            <person name="Kuznetsov N."/>
            <person name="Pimenov N.V."/>
            <person name="Dedysh S.N."/>
        </authorList>
    </citation>
    <scope>NUCLEOTIDE SEQUENCE</scope>
    <source>
        <strain evidence="3">MP1</strain>
    </source>
</reference>
<sequence length="371" mass="43995">MNAYAYKANNYLLNQIINSIQLKEHQQHPIHALNHIKNLMPIIQQQTDDCLFVDTTGDDDIKQITPTLLAYAVMLTLAHCMEQVASYYPIYTFNPYIDIFVRNAENGGLIEKVRRHEALNIQDSAYKNDHEYKIFDYMAMGIDDFINQIRHEMRSPWFKRLVYNAQRVSSDNYDRLLEYINALFERYARLLVLRVDFSYQWDDVWLEQDWQMKYYEAKRDLKRFLDNMDSNKLFQHVVGYVWKLECGPDKGWHYHVLFFCDGSQVREDVTLAMRIGEYWKKLTLDRGLYFNCNAHKPQYETVCIGMINHDDLHLIDPLKSAVKYLTKIDHIARALVPGNGRTFGRKEMPEPKAGNTGRPRSFDPELMFYIR</sequence>
<proteinExistence type="predicted"/>
<evidence type="ECO:0000259" key="2">
    <source>
        <dbReference type="Pfam" id="PF11726"/>
    </source>
</evidence>
<keyword evidence="4" id="KW-1185">Reference proteome</keyword>
<dbReference type="Proteomes" id="UP001162780">
    <property type="component" value="Chromosome"/>
</dbReference>
<dbReference type="EMBL" id="CP113517">
    <property type="protein sequence ID" value="WAR44604.1"/>
    <property type="molecule type" value="Genomic_DNA"/>
</dbReference>